<feature type="modified residue" description="Phosphohistidine" evidence="2">
    <location>
        <position position="158"/>
    </location>
</feature>
<dbReference type="PANTHER" id="PTHR43228:SF1">
    <property type="entry name" value="TWO-COMPONENT RESPONSE REGULATOR ARR22"/>
    <property type="match status" value="1"/>
</dbReference>
<dbReference type="InterPro" id="IPR001789">
    <property type="entry name" value="Sig_transdc_resp-reg_receiver"/>
</dbReference>
<evidence type="ECO:0000256" key="2">
    <source>
        <dbReference type="PROSITE-ProRule" id="PRU00110"/>
    </source>
</evidence>
<dbReference type="InterPro" id="IPR052048">
    <property type="entry name" value="ST_Response_Regulator"/>
</dbReference>
<name>A0ABT9GV91_9GAMM</name>
<dbReference type="EMBL" id="JAUZVZ010000002">
    <property type="protein sequence ID" value="MDP4534972.1"/>
    <property type="molecule type" value="Genomic_DNA"/>
</dbReference>
<dbReference type="PANTHER" id="PTHR43228">
    <property type="entry name" value="TWO-COMPONENT RESPONSE REGULATOR"/>
    <property type="match status" value="1"/>
</dbReference>
<dbReference type="Pfam" id="PF01627">
    <property type="entry name" value="Hpt"/>
    <property type="match status" value="1"/>
</dbReference>
<dbReference type="PROSITE" id="PS50894">
    <property type="entry name" value="HPT"/>
    <property type="match status" value="1"/>
</dbReference>
<dbReference type="Gene3D" id="1.20.120.160">
    <property type="entry name" value="HPT domain"/>
    <property type="match status" value="1"/>
</dbReference>
<dbReference type="CDD" id="cd17546">
    <property type="entry name" value="REC_hyHK_CKI1_RcsC-like"/>
    <property type="match status" value="1"/>
</dbReference>
<gene>
    <name evidence="6" type="ORF">Q3O60_02065</name>
</gene>
<evidence type="ECO:0000259" key="4">
    <source>
        <dbReference type="PROSITE" id="PS50110"/>
    </source>
</evidence>
<dbReference type="SUPFAM" id="SSF52172">
    <property type="entry name" value="CheY-like"/>
    <property type="match status" value="1"/>
</dbReference>
<sequence>MTEPVRLILAEDDDFLRQLLQLQCESMGAIVAPACDGEEAVSLALSYEYDLLLMDIHMPKCDGIQAMTLLRQLGYDRPIIAMSADDVATAGFTTVLKKPLNEQTLQQLLQKETHRPTVELVISHDLQQQFLQGLVLARHQLEQANHSKDWSELQRLSHQLKGTAGSFGFPELSEAADQVQRAIQDGQTDAALTAATEQLLHHIQEASHE</sequence>
<dbReference type="InterPro" id="IPR011006">
    <property type="entry name" value="CheY-like_superfamily"/>
</dbReference>
<dbReference type="SMART" id="SM00448">
    <property type="entry name" value="REC"/>
    <property type="match status" value="1"/>
</dbReference>
<evidence type="ECO:0000313" key="6">
    <source>
        <dbReference type="EMBL" id="MDP4534972.1"/>
    </source>
</evidence>
<feature type="domain" description="Response regulatory" evidence="4">
    <location>
        <begin position="6"/>
        <end position="113"/>
    </location>
</feature>
<keyword evidence="3" id="KW-0597">Phosphoprotein</keyword>
<dbReference type="Pfam" id="PF00072">
    <property type="entry name" value="Response_reg"/>
    <property type="match status" value="1"/>
</dbReference>
<dbReference type="PROSITE" id="PS50110">
    <property type="entry name" value="RESPONSE_REGULATORY"/>
    <property type="match status" value="1"/>
</dbReference>
<feature type="modified residue" description="4-aspartylphosphate" evidence="3">
    <location>
        <position position="55"/>
    </location>
</feature>
<dbReference type="InterPro" id="IPR008207">
    <property type="entry name" value="Sig_transdc_His_kin_Hpt_dom"/>
</dbReference>
<organism evidence="6 7">
    <name type="scientific">Alkalimonas collagenimarina</name>
    <dbReference type="NCBI Taxonomy" id="400390"/>
    <lineage>
        <taxon>Bacteria</taxon>
        <taxon>Pseudomonadati</taxon>
        <taxon>Pseudomonadota</taxon>
        <taxon>Gammaproteobacteria</taxon>
        <taxon>Alkalimonas</taxon>
    </lineage>
</organism>
<dbReference type="RefSeq" id="WP_305892237.1">
    <property type="nucleotide sequence ID" value="NZ_JAUZVZ010000002.1"/>
</dbReference>
<evidence type="ECO:0000256" key="3">
    <source>
        <dbReference type="PROSITE-ProRule" id="PRU00169"/>
    </source>
</evidence>
<protein>
    <submittedName>
        <fullName evidence="6">Response regulator</fullName>
    </submittedName>
</protein>
<reference evidence="6 7" key="1">
    <citation type="submission" date="2023-08" db="EMBL/GenBank/DDBJ databases">
        <authorList>
            <person name="Joshi A."/>
            <person name="Thite S."/>
        </authorList>
    </citation>
    <scope>NUCLEOTIDE SEQUENCE [LARGE SCALE GENOMIC DNA]</scope>
    <source>
        <strain evidence="6 7">AC40</strain>
    </source>
</reference>
<comment type="caution">
    <text evidence="6">The sequence shown here is derived from an EMBL/GenBank/DDBJ whole genome shotgun (WGS) entry which is preliminary data.</text>
</comment>
<dbReference type="InterPro" id="IPR036641">
    <property type="entry name" value="HPT_dom_sf"/>
</dbReference>
<keyword evidence="1" id="KW-0902">Two-component regulatory system</keyword>
<evidence type="ECO:0000259" key="5">
    <source>
        <dbReference type="PROSITE" id="PS50894"/>
    </source>
</evidence>
<dbReference type="Gene3D" id="3.40.50.2300">
    <property type="match status" value="1"/>
</dbReference>
<dbReference type="SUPFAM" id="SSF47226">
    <property type="entry name" value="Histidine-containing phosphotransfer domain, HPT domain"/>
    <property type="match status" value="1"/>
</dbReference>
<proteinExistence type="predicted"/>
<accession>A0ABT9GV91</accession>
<keyword evidence="7" id="KW-1185">Reference proteome</keyword>
<evidence type="ECO:0000313" key="7">
    <source>
        <dbReference type="Proteomes" id="UP001231616"/>
    </source>
</evidence>
<dbReference type="Proteomes" id="UP001231616">
    <property type="component" value="Unassembled WGS sequence"/>
</dbReference>
<evidence type="ECO:0000256" key="1">
    <source>
        <dbReference type="ARBA" id="ARBA00023012"/>
    </source>
</evidence>
<feature type="domain" description="HPt" evidence="5">
    <location>
        <begin position="119"/>
        <end position="209"/>
    </location>
</feature>